<dbReference type="Gene3D" id="3.40.630.30">
    <property type="match status" value="1"/>
</dbReference>
<dbReference type="Pfam" id="PF13480">
    <property type="entry name" value="Acetyltransf_6"/>
    <property type="match status" value="1"/>
</dbReference>
<reference evidence="2 3" key="1">
    <citation type="submission" date="2020-06" db="EMBL/GenBank/DDBJ databases">
        <title>Rheinheimera sp. nov., a marine bacterium isolated from coastal.</title>
        <authorList>
            <person name="Yu Q."/>
            <person name="Qi Y."/>
            <person name="Pu J."/>
        </authorList>
    </citation>
    <scope>NUCLEOTIDE SEQUENCE [LARGE SCALE GENOMIC DNA]</scope>
    <source>
        <strain evidence="2 3">YQF-2</strain>
    </source>
</reference>
<dbReference type="GO" id="GO:0016740">
    <property type="term" value="F:transferase activity"/>
    <property type="evidence" value="ECO:0007669"/>
    <property type="project" value="UniProtKB-KW"/>
</dbReference>
<evidence type="ECO:0000313" key="3">
    <source>
        <dbReference type="Proteomes" id="UP000523161"/>
    </source>
</evidence>
<dbReference type="RefSeq" id="WP_173500273.1">
    <property type="nucleotide sequence ID" value="NZ_JABSOD010000004.1"/>
</dbReference>
<organism evidence="2 3">
    <name type="scientific">Rheinheimera lutimaris</name>
    <dbReference type="NCBI Taxonomy" id="2740584"/>
    <lineage>
        <taxon>Bacteria</taxon>
        <taxon>Pseudomonadati</taxon>
        <taxon>Pseudomonadota</taxon>
        <taxon>Gammaproteobacteria</taxon>
        <taxon>Chromatiales</taxon>
        <taxon>Chromatiaceae</taxon>
        <taxon>Rheinheimera</taxon>
    </lineage>
</organism>
<gene>
    <name evidence="2" type="ORF">HRH59_05520</name>
</gene>
<accession>A0A7Y5EKE9</accession>
<keyword evidence="3" id="KW-1185">Reference proteome</keyword>
<keyword evidence="2" id="KW-0808">Transferase</keyword>
<dbReference type="Proteomes" id="UP000523161">
    <property type="component" value="Unassembled WGS sequence"/>
</dbReference>
<protein>
    <submittedName>
        <fullName evidence="2">GNAT family N-acetyltransferase</fullName>
    </submittedName>
</protein>
<sequence length="367" mass="42511">MTTTKLLSATLQIRQFPLGSPLPSSVSQWLVQHQPHPLFATPSWFSNLAGFIQQRPEHHKDSAFYWLLVSVDDNIVLAAPLQQHTSLGHTRLRLLSNFYSPMLELFYDQQQLSAGSAWQTLLRALTLLCPGWLSLRLTPLTSVQVQHICESATQQQCSAFSYQFSANYSADCTDITQYWQQRPSKLRNTLQRKARQLQKHNHRFELTANPTQTQISHYWQIYQHSWKHPEPSKDFINWLFQWATAEGKLRLGLLYIDDQVVACQLWLLHNSTACIFKLAQDINANHFSPGSLLSEYMINRLTQQDHIHTLDFLLGDDDFKALWMDQKQQIFGMELLNQQCLSGRLLGQLQQLKQRIKHTFSVGVPRD</sequence>
<evidence type="ECO:0000259" key="1">
    <source>
        <dbReference type="Pfam" id="PF13480"/>
    </source>
</evidence>
<dbReference type="AlphaFoldDB" id="A0A7Y5EKE9"/>
<comment type="caution">
    <text evidence="2">The sequence shown here is derived from an EMBL/GenBank/DDBJ whole genome shotgun (WGS) entry which is preliminary data.</text>
</comment>
<dbReference type="SUPFAM" id="SSF55729">
    <property type="entry name" value="Acyl-CoA N-acyltransferases (Nat)"/>
    <property type="match status" value="1"/>
</dbReference>
<dbReference type="EMBL" id="JABSOD010000004">
    <property type="protein sequence ID" value="NRQ42028.1"/>
    <property type="molecule type" value="Genomic_DNA"/>
</dbReference>
<name>A0A7Y5EKE9_9GAMM</name>
<dbReference type="InterPro" id="IPR038740">
    <property type="entry name" value="BioF2-like_GNAT_dom"/>
</dbReference>
<evidence type="ECO:0000313" key="2">
    <source>
        <dbReference type="EMBL" id="NRQ42028.1"/>
    </source>
</evidence>
<proteinExistence type="predicted"/>
<dbReference type="InterPro" id="IPR016181">
    <property type="entry name" value="Acyl_CoA_acyltransferase"/>
</dbReference>
<feature type="domain" description="BioF2-like acetyltransferase" evidence="1">
    <location>
        <begin position="184"/>
        <end position="320"/>
    </location>
</feature>